<protein>
    <recommendedName>
        <fullName evidence="4">Outer membrane protein beta-barrel domain-containing protein</fullName>
    </recommendedName>
</protein>
<feature type="signal peptide" evidence="1">
    <location>
        <begin position="1"/>
        <end position="20"/>
    </location>
</feature>
<evidence type="ECO:0008006" key="4">
    <source>
        <dbReference type="Google" id="ProtNLM"/>
    </source>
</evidence>
<dbReference type="EMBL" id="JADILW010000035">
    <property type="protein sequence ID" value="MBO8479941.1"/>
    <property type="molecule type" value="Genomic_DNA"/>
</dbReference>
<evidence type="ECO:0000256" key="1">
    <source>
        <dbReference type="SAM" id="SignalP"/>
    </source>
</evidence>
<reference evidence="2" key="1">
    <citation type="submission" date="2020-10" db="EMBL/GenBank/DDBJ databases">
        <authorList>
            <person name="Gilroy R."/>
        </authorList>
    </citation>
    <scope>NUCLEOTIDE SEQUENCE</scope>
    <source>
        <strain evidence="2">B3-1481</strain>
    </source>
</reference>
<name>A0A9D9NNG7_9BACT</name>
<evidence type="ECO:0000313" key="2">
    <source>
        <dbReference type="EMBL" id="MBO8479941.1"/>
    </source>
</evidence>
<accession>A0A9D9NNG7</accession>
<keyword evidence="1" id="KW-0732">Signal</keyword>
<gene>
    <name evidence="2" type="ORF">IAB76_02370</name>
</gene>
<feature type="chain" id="PRO_5039524648" description="Outer membrane protein beta-barrel domain-containing protein" evidence="1">
    <location>
        <begin position="21"/>
        <end position="276"/>
    </location>
</feature>
<dbReference type="Proteomes" id="UP000823769">
    <property type="component" value="Unassembled WGS sequence"/>
</dbReference>
<dbReference type="AlphaFoldDB" id="A0A9D9NNG7"/>
<sequence>MRRLLTILMLLLLAPLASKAQDSTDIALADSLFADSGPRLINDYSMIGVNYGVSFSNTYFSPRKHNQVYVTAPNYVSVTYTKHCKMFDTMPYFALVVGAAMGTEGFAFEPDKQTGVTGDVDGATWCSVKVFEVPAMAQIHIDSDPFKVMANLGIYGGWRQSISRRGPTLDPQWTNSFRDYENRIDYGFQGGLGFALMFDPVEIHFNCLVRWSWSSLYQPDYASSYYYNYAYPIDIIASVGLHFQLTKRDGRTKSQIRRRAHEIVYGTTQDNSGSNR</sequence>
<proteinExistence type="predicted"/>
<organism evidence="2 3">
    <name type="scientific">Candidatus Cryptobacteroides avistercoris</name>
    <dbReference type="NCBI Taxonomy" id="2840758"/>
    <lineage>
        <taxon>Bacteria</taxon>
        <taxon>Pseudomonadati</taxon>
        <taxon>Bacteroidota</taxon>
        <taxon>Bacteroidia</taxon>
        <taxon>Bacteroidales</taxon>
        <taxon>Candidatus Cryptobacteroides</taxon>
    </lineage>
</organism>
<evidence type="ECO:0000313" key="3">
    <source>
        <dbReference type="Proteomes" id="UP000823769"/>
    </source>
</evidence>
<reference evidence="2" key="2">
    <citation type="journal article" date="2021" name="PeerJ">
        <title>Extensive microbial diversity within the chicken gut microbiome revealed by metagenomics and culture.</title>
        <authorList>
            <person name="Gilroy R."/>
            <person name="Ravi A."/>
            <person name="Getino M."/>
            <person name="Pursley I."/>
            <person name="Horton D.L."/>
            <person name="Alikhan N.F."/>
            <person name="Baker D."/>
            <person name="Gharbi K."/>
            <person name="Hall N."/>
            <person name="Watson M."/>
            <person name="Adriaenssens E.M."/>
            <person name="Foster-Nyarko E."/>
            <person name="Jarju S."/>
            <person name="Secka A."/>
            <person name="Antonio M."/>
            <person name="Oren A."/>
            <person name="Chaudhuri R.R."/>
            <person name="La Ragione R."/>
            <person name="Hildebrand F."/>
            <person name="Pallen M.J."/>
        </authorList>
    </citation>
    <scope>NUCLEOTIDE SEQUENCE</scope>
    <source>
        <strain evidence="2">B3-1481</strain>
    </source>
</reference>
<comment type="caution">
    <text evidence="2">The sequence shown here is derived from an EMBL/GenBank/DDBJ whole genome shotgun (WGS) entry which is preliminary data.</text>
</comment>